<feature type="repeat" description="WD" evidence="3">
    <location>
        <begin position="1001"/>
        <end position="1030"/>
    </location>
</feature>
<evidence type="ECO:0000256" key="3">
    <source>
        <dbReference type="PROSITE-ProRule" id="PRU00221"/>
    </source>
</evidence>
<dbReference type="SUPFAM" id="SSF52540">
    <property type="entry name" value="P-loop containing nucleoside triphosphate hydrolases"/>
    <property type="match status" value="1"/>
</dbReference>
<dbReference type="SUPFAM" id="SSF50998">
    <property type="entry name" value="Quinoprotein alcohol dehydrogenase-like"/>
    <property type="match status" value="1"/>
</dbReference>
<dbReference type="Gene3D" id="2.130.10.10">
    <property type="entry name" value="YVTN repeat-like/Quinoprotein amine dehydrogenase"/>
    <property type="match status" value="3"/>
</dbReference>
<dbReference type="InterPro" id="IPR001680">
    <property type="entry name" value="WD40_rpt"/>
</dbReference>
<evidence type="ECO:0000313" key="5">
    <source>
        <dbReference type="EMBL" id="EWY90089.1"/>
    </source>
</evidence>
<dbReference type="Pfam" id="PF00400">
    <property type="entry name" value="WD40"/>
    <property type="match status" value="1"/>
</dbReference>
<organism evidence="5 6">
    <name type="scientific">Fusarium oxysporum NRRL 32931</name>
    <dbReference type="NCBI Taxonomy" id="660029"/>
    <lineage>
        <taxon>Eukaryota</taxon>
        <taxon>Fungi</taxon>
        <taxon>Dikarya</taxon>
        <taxon>Ascomycota</taxon>
        <taxon>Pezizomycotina</taxon>
        <taxon>Sordariomycetes</taxon>
        <taxon>Hypocreomycetidae</taxon>
        <taxon>Hypocreales</taxon>
        <taxon>Nectriaceae</taxon>
        <taxon>Fusarium</taxon>
        <taxon>Fusarium oxysporum species complex</taxon>
    </lineage>
</organism>
<gene>
    <name evidence="5" type="ORF">FOYG_07708</name>
</gene>
<feature type="domain" description="Nephrocystin 3-like N-terminal" evidence="4">
    <location>
        <begin position="182"/>
        <end position="349"/>
    </location>
</feature>
<dbReference type="InterPro" id="IPR027417">
    <property type="entry name" value="P-loop_NTPase"/>
</dbReference>
<dbReference type="HOGENOM" id="CLU_000288_6_16_1"/>
<evidence type="ECO:0000256" key="1">
    <source>
        <dbReference type="ARBA" id="ARBA00022574"/>
    </source>
</evidence>
<dbReference type="Proteomes" id="UP000030753">
    <property type="component" value="Unassembled WGS sequence"/>
</dbReference>
<sequence>MSGLEGLGIVANVIAVVDLSLKVISWCSKYAQDVKNSSDGRARLLQAAITLHYESGKIHDLLTGKNGSKLKASQKLAHVMGSSEIQLRELESLLSGKNNCSSLKWPLRKEKVESAIRNIEKATKSLLEVLQIDTTGIILDIDDRTEAGQRMAAIDQLPYVSDAVWDSHAEEHNATCLKNTRKDILQDIDDWVEDTTDQATTVFWLNGMAGTGKSTISRTIARSLSETGRLGASFFFKRGETNRGSISKFVSTIARQLATNQSVLEPYIHEAVLQEPTITSKAIRIQFERLIVEPLARCSKDFHKETPIAIIVDALDECESDADIYHIINLFSRTSDLRHPRPRIFVTSRPDLPIRLGFKDVEGTYQDLILHEIPSQVIENDIAIFLQRETELIKTCWDSSVPERRRLPDSWPGSDCIRLLTKRAAPLFIFAATVCRFIADRRHGNPEEQLQRFLENLDDDTSSRMDITYKPVLSQLLGSNCSKRKKELIIYEFKRIVGTIINLASPLSPSALSRLLDIDQKVIETRLDLLHSVLSVPSTSEAPIRMLHLSFRDYLINSDAEENEFGIDEKQSATELVEDCFRVMGSLEPDVCHLGIPGTPRSTLKPEFINACIPPEVQYACIYWVNHQLVAGVSSYDAKAILTFLEKHLLHWVEALTLLGRVYQVTGLMRNLRSILNTEFKSDKKLIDFLDDAIRFVDTDIETLNLWPLQIYSSALAFAPTNSIIRKTFAAELPGYMACVVGTRSDWDPRLRSFNDHNDGKKSNVIGRSVVLSPDTKLLCSSTKGRIRVWSCDTGECIEDLAADEDPLMTISPDGKYLAVTTADPKRRLRILYLGMLGNTSELTQDTSLRALAFSEDSIFLWVFSIEGELKVWNVETKKCVTELRCPERWAGIFARPSWNTNADWAREYRLAFSLRYPRVLLISDHTNAYLWLLQSGEKGKSFDIKSSDTGQTLIHFSPDGKLLAASGVKISVIVIWNLQSGKSVRELERDDSSLPGRLWFSPDSSLLAIDYNDRSILVWDLRNGGCLAKLATNNRFPFIALTFSPNMEFILIAQLVADTPGAIIEGWSLKTEKRTAATRCHIRGISHLSFPQDGKFCISGRFGDEIQLWDWQSFLKEPPENASKIHLLTLSHDASMAVASLGSRELRAWDTTTGEVLFELNSGTQGSRIHSFEVSSNSQRIAVSHRYQYGSPFIEVWKFASETFNLEQTWYGALGGIMSFSPSGNLLFSWDSPGMRVFSCDTGELVHQLELDVGLIGQVSAAVVEEPSVLALGFKSRVQIWDLKSTTRIHMWDTEFDLDLAFSPRGSILASRSHGRRQCMLLWNWATGEAVAEIEVLVVNWKFHGFLSDNSGVSTNYGNILLKPGTVSRQCLKPTFTVGEGWIQWRGHKLVKLPPECDEARTEITATASEMTAVVGVNSQRIITIKLTEDEELKRLLPLIGETAWMSS</sequence>
<dbReference type="InterPro" id="IPR011047">
    <property type="entry name" value="Quinoprotein_ADH-like_sf"/>
</dbReference>
<accession>W9IB29</accession>
<dbReference type="PROSITE" id="PS50082">
    <property type="entry name" value="WD_REPEATS_2"/>
    <property type="match status" value="1"/>
</dbReference>
<dbReference type="SMART" id="SM00320">
    <property type="entry name" value="WD40"/>
    <property type="match status" value="8"/>
</dbReference>
<dbReference type="InterPro" id="IPR050349">
    <property type="entry name" value="WD_LIS1/nudF_dynein_reg"/>
</dbReference>
<dbReference type="OrthoDB" id="538223at2759"/>
<keyword evidence="2" id="KW-0677">Repeat</keyword>
<dbReference type="EMBL" id="JH717843">
    <property type="protein sequence ID" value="EWY90089.1"/>
    <property type="molecule type" value="Genomic_DNA"/>
</dbReference>
<dbReference type="PANTHER" id="PTHR44129">
    <property type="entry name" value="WD REPEAT-CONTAINING PROTEIN POP1"/>
    <property type="match status" value="1"/>
</dbReference>
<evidence type="ECO:0000313" key="6">
    <source>
        <dbReference type="Proteomes" id="UP000030753"/>
    </source>
</evidence>
<dbReference type="SUPFAM" id="SSF63829">
    <property type="entry name" value="Calcium-dependent phosphotriesterase"/>
    <property type="match status" value="1"/>
</dbReference>
<dbReference type="InterPro" id="IPR015943">
    <property type="entry name" value="WD40/YVTN_repeat-like_dom_sf"/>
</dbReference>
<keyword evidence="1 3" id="KW-0853">WD repeat</keyword>
<proteinExistence type="predicted"/>
<evidence type="ECO:0000259" key="4">
    <source>
        <dbReference type="Pfam" id="PF24883"/>
    </source>
</evidence>
<protein>
    <recommendedName>
        <fullName evidence="4">Nephrocystin 3-like N-terminal domain-containing protein</fullName>
    </recommendedName>
</protein>
<name>W9IB29_FUSOX</name>
<dbReference type="InterPro" id="IPR056884">
    <property type="entry name" value="NPHP3-like_N"/>
</dbReference>
<reference evidence="5 6" key="1">
    <citation type="submission" date="2011-06" db="EMBL/GenBank/DDBJ databases">
        <title>The Genome Sequence of Fusarium oxysporum FOSC 3-a.</title>
        <authorList>
            <consortium name="The Broad Institute Genome Sequencing Platform"/>
            <person name="Ma L.-J."/>
            <person name="Gale L.R."/>
            <person name="Schwartz D.C."/>
            <person name="Zhou S."/>
            <person name="Corby-Kistler H."/>
            <person name="Young S.K."/>
            <person name="Zeng Q."/>
            <person name="Gargeya S."/>
            <person name="Fitzgerald M."/>
            <person name="Haas B."/>
            <person name="Abouelleil A."/>
            <person name="Alvarado L."/>
            <person name="Arachchi H.M."/>
            <person name="Berlin A."/>
            <person name="Brown A."/>
            <person name="Chapman S.B."/>
            <person name="Chen Z."/>
            <person name="Dunbar C."/>
            <person name="Freedman E."/>
            <person name="Gearin G."/>
            <person name="Gellesch M."/>
            <person name="Goldberg J."/>
            <person name="Griggs A."/>
            <person name="Gujja S."/>
            <person name="Heiman D."/>
            <person name="Howarth C."/>
            <person name="Larson L."/>
            <person name="Lui A."/>
            <person name="MacDonald P.J.P."/>
            <person name="Mehta T."/>
            <person name="Montmayeur A."/>
            <person name="Murphy C."/>
            <person name="Neiman D."/>
            <person name="Pearson M."/>
            <person name="Priest M."/>
            <person name="Roberts A."/>
            <person name="Saif S."/>
            <person name="Shea T."/>
            <person name="Shenoy N."/>
            <person name="Sisk P."/>
            <person name="Stolte C."/>
            <person name="Sykes S."/>
            <person name="Wortman J."/>
            <person name="Nusbaum C."/>
            <person name="Birren B."/>
        </authorList>
    </citation>
    <scope>NUCLEOTIDE SEQUENCE [LARGE SCALE GENOMIC DNA]</scope>
    <source>
        <strain evidence="6">FOSC 3-a</strain>
    </source>
</reference>
<dbReference type="Pfam" id="PF24883">
    <property type="entry name" value="NPHP3_N"/>
    <property type="match status" value="1"/>
</dbReference>
<evidence type="ECO:0000256" key="2">
    <source>
        <dbReference type="ARBA" id="ARBA00022737"/>
    </source>
</evidence>
<dbReference type="Gene3D" id="3.40.50.300">
    <property type="entry name" value="P-loop containing nucleotide triphosphate hydrolases"/>
    <property type="match status" value="1"/>
</dbReference>